<dbReference type="Gene3D" id="3.40.830.10">
    <property type="entry name" value="LigB-like"/>
    <property type="match status" value="2"/>
</dbReference>
<sequence>MTVPLVAAAVCPHPPMIVPEVASGAAPELDPLRAACDAAVRRLAESGARSLLVVGNNSSTVDYNFPVRASFARWGLPEPPGEPPSLPLSLSVGEWLINRAFVPIPAVHRRFVAIGDGTPVDECAAFARRIEPEGPWALLAMGDGSACRGIGAPGYDDPRALPYDEAVERALASADLDALTSLDPVLSAELMVSGRAPWQVLAAAAAGGTWRATMEYSGAPYGVAYFVASWEREL</sequence>
<accession>A0A6F8Y8G9</accession>
<dbReference type="EMBL" id="AP022870">
    <property type="protein sequence ID" value="BCB82406.1"/>
    <property type="molecule type" value="Genomic_DNA"/>
</dbReference>
<reference evidence="1 2" key="1">
    <citation type="submission" date="2020-03" db="EMBL/GenBank/DDBJ databases">
        <title>Whole genome shotgun sequence of Phytohabitans flavus NBRC 107702.</title>
        <authorList>
            <person name="Komaki H."/>
            <person name="Tamura T."/>
        </authorList>
    </citation>
    <scope>NUCLEOTIDE SEQUENCE [LARGE SCALE GENOMIC DNA]</scope>
    <source>
        <strain evidence="1 2">NBRC 107702</strain>
    </source>
</reference>
<name>A0A6F8Y8G9_9ACTN</name>
<dbReference type="SUPFAM" id="SSF53213">
    <property type="entry name" value="LigB-like"/>
    <property type="match status" value="1"/>
</dbReference>
<reference evidence="1 2" key="2">
    <citation type="submission" date="2020-03" db="EMBL/GenBank/DDBJ databases">
        <authorList>
            <person name="Ichikawa N."/>
            <person name="Kimura A."/>
            <person name="Kitahashi Y."/>
            <person name="Uohara A."/>
        </authorList>
    </citation>
    <scope>NUCLEOTIDE SEQUENCE [LARGE SCALE GENOMIC DNA]</scope>
    <source>
        <strain evidence="1 2">NBRC 107702</strain>
    </source>
</reference>
<dbReference type="AlphaFoldDB" id="A0A6F8Y8G9"/>
<evidence type="ECO:0000313" key="1">
    <source>
        <dbReference type="EMBL" id="BCB82406.1"/>
    </source>
</evidence>
<evidence type="ECO:0008006" key="3">
    <source>
        <dbReference type="Google" id="ProtNLM"/>
    </source>
</evidence>
<dbReference type="CDD" id="cd07951">
    <property type="entry name" value="ED_3B_N_AMMECR1"/>
    <property type="match status" value="1"/>
</dbReference>
<protein>
    <recommendedName>
        <fullName evidence="3">Extradiol ring-cleavage dioxygenase class III enzyme subunit B domain-containing protein</fullName>
    </recommendedName>
</protein>
<keyword evidence="2" id="KW-1185">Reference proteome</keyword>
<gene>
    <name evidence="1" type="ORF">Pflav_088160</name>
</gene>
<organism evidence="1 2">
    <name type="scientific">Phytohabitans flavus</name>
    <dbReference type="NCBI Taxonomy" id="1076124"/>
    <lineage>
        <taxon>Bacteria</taxon>
        <taxon>Bacillati</taxon>
        <taxon>Actinomycetota</taxon>
        <taxon>Actinomycetes</taxon>
        <taxon>Micromonosporales</taxon>
        <taxon>Micromonosporaceae</taxon>
    </lineage>
</organism>
<dbReference type="Proteomes" id="UP000502508">
    <property type="component" value="Chromosome"/>
</dbReference>
<evidence type="ECO:0000313" key="2">
    <source>
        <dbReference type="Proteomes" id="UP000502508"/>
    </source>
</evidence>
<proteinExistence type="predicted"/>
<dbReference type="KEGG" id="pfla:Pflav_088160"/>